<evidence type="ECO:0000256" key="1">
    <source>
        <dbReference type="ARBA" id="ARBA00004127"/>
    </source>
</evidence>
<comment type="subcellular location">
    <subcellularLocation>
        <location evidence="1">Endomembrane system</location>
        <topology evidence="1">Multi-pass membrane protein</topology>
    </subcellularLocation>
</comment>
<feature type="domain" description="DUF202" evidence="6">
    <location>
        <begin position="18"/>
        <end position="80"/>
    </location>
</feature>
<proteinExistence type="predicted"/>
<dbReference type="EMBL" id="FMYP01000048">
    <property type="protein sequence ID" value="SDC74490.1"/>
    <property type="molecule type" value="Genomic_DNA"/>
</dbReference>
<feature type="transmembrane region" description="Helical" evidence="5">
    <location>
        <begin position="53"/>
        <end position="73"/>
    </location>
</feature>
<dbReference type="Pfam" id="PF02656">
    <property type="entry name" value="DUF202"/>
    <property type="match status" value="1"/>
</dbReference>
<protein>
    <submittedName>
        <fullName evidence="7">Putative membrane protein</fullName>
    </submittedName>
</protein>
<dbReference type="GO" id="GO:0012505">
    <property type="term" value="C:endomembrane system"/>
    <property type="evidence" value="ECO:0007669"/>
    <property type="project" value="UniProtKB-SubCell"/>
</dbReference>
<dbReference type="RefSeq" id="WP_092439401.1">
    <property type="nucleotide sequence ID" value="NZ_FMYP01000048.1"/>
</dbReference>
<keyword evidence="3 5" id="KW-1133">Transmembrane helix</keyword>
<evidence type="ECO:0000256" key="4">
    <source>
        <dbReference type="ARBA" id="ARBA00023136"/>
    </source>
</evidence>
<dbReference type="AlphaFoldDB" id="A0A1G6P2J5"/>
<dbReference type="InterPro" id="IPR003807">
    <property type="entry name" value="DUF202"/>
</dbReference>
<evidence type="ECO:0000256" key="5">
    <source>
        <dbReference type="SAM" id="Phobius"/>
    </source>
</evidence>
<feature type="transmembrane region" description="Helical" evidence="5">
    <location>
        <begin position="27"/>
        <end position="47"/>
    </location>
</feature>
<dbReference type="OrthoDB" id="965828at2"/>
<evidence type="ECO:0000313" key="8">
    <source>
        <dbReference type="Proteomes" id="UP000199452"/>
    </source>
</evidence>
<keyword evidence="4 5" id="KW-0472">Membrane</keyword>
<organism evidence="7 8">
    <name type="scientific">Williamwhitmania taraxaci</name>
    <dbReference type="NCBI Taxonomy" id="1640674"/>
    <lineage>
        <taxon>Bacteria</taxon>
        <taxon>Pseudomonadati</taxon>
        <taxon>Bacteroidota</taxon>
        <taxon>Bacteroidia</taxon>
        <taxon>Bacteroidales</taxon>
        <taxon>Williamwhitmaniaceae</taxon>
        <taxon>Williamwhitmania</taxon>
    </lineage>
</organism>
<evidence type="ECO:0000313" key="7">
    <source>
        <dbReference type="EMBL" id="SDC74490.1"/>
    </source>
</evidence>
<reference evidence="7 8" key="1">
    <citation type="submission" date="2016-09" db="EMBL/GenBank/DDBJ databases">
        <authorList>
            <person name="Capua I."/>
            <person name="De Benedictis P."/>
            <person name="Joannis T."/>
            <person name="Lombin L.H."/>
            <person name="Cattoli G."/>
        </authorList>
    </citation>
    <scope>NUCLEOTIDE SEQUENCE [LARGE SCALE GENOMIC DNA]</scope>
    <source>
        <strain evidence="7 8">A7P-90m</strain>
    </source>
</reference>
<sequence length="88" mass="10074">METEKPILTLNDKLALDRTNLANERTFLAYFRSAVVFLSSGVVILKMSIFEDITSLGIVLLTLSPLVLGYGLFRFVKIRRRIATYYQK</sequence>
<evidence type="ECO:0000259" key="6">
    <source>
        <dbReference type="Pfam" id="PF02656"/>
    </source>
</evidence>
<dbReference type="Proteomes" id="UP000199452">
    <property type="component" value="Unassembled WGS sequence"/>
</dbReference>
<evidence type="ECO:0000256" key="2">
    <source>
        <dbReference type="ARBA" id="ARBA00022692"/>
    </source>
</evidence>
<keyword evidence="2 5" id="KW-0812">Transmembrane</keyword>
<dbReference type="STRING" id="1640674.SAMN05216323_104810"/>
<gene>
    <name evidence="7" type="ORF">SAMN05216323_104810</name>
</gene>
<name>A0A1G6P2J5_9BACT</name>
<evidence type="ECO:0000256" key="3">
    <source>
        <dbReference type="ARBA" id="ARBA00022989"/>
    </source>
</evidence>
<keyword evidence="8" id="KW-1185">Reference proteome</keyword>
<accession>A0A1G6P2J5</accession>